<proteinExistence type="predicted"/>
<gene>
    <name evidence="1" type="ORF">OGAPHI_000819</name>
</gene>
<name>A0A9P8PF37_9ASCO</name>
<organism evidence="1 2">
    <name type="scientific">Ogataea philodendri</name>
    <dbReference type="NCBI Taxonomy" id="1378263"/>
    <lineage>
        <taxon>Eukaryota</taxon>
        <taxon>Fungi</taxon>
        <taxon>Dikarya</taxon>
        <taxon>Ascomycota</taxon>
        <taxon>Saccharomycotina</taxon>
        <taxon>Pichiomycetes</taxon>
        <taxon>Pichiales</taxon>
        <taxon>Pichiaceae</taxon>
        <taxon>Ogataea</taxon>
    </lineage>
</organism>
<dbReference type="GeneID" id="70232787"/>
<dbReference type="RefSeq" id="XP_046064476.1">
    <property type="nucleotide sequence ID" value="XM_046208956.1"/>
</dbReference>
<evidence type="ECO:0000313" key="1">
    <source>
        <dbReference type="EMBL" id="KAH3671108.1"/>
    </source>
</evidence>
<dbReference type="OrthoDB" id="10583941at2759"/>
<protein>
    <submittedName>
        <fullName evidence="1">Uncharacterized protein</fullName>
    </submittedName>
</protein>
<dbReference type="Proteomes" id="UP000769157">
    <property type="component" value="Unassembled WGS sequence"/>
</dbReference>
<accession>A0A9P8PF37</accession>
<sequence length="122" mass="13875">MPSRITQKSSLGRSGLSSLILLMKSMNLSKMSSRLRDLKLSVKSVSDSRCLKSIRRPIRVIRIVLRLTWSFKFNVALKKSSRVARWNSSGNTWMITSSRYSCAITSRHWMICSSKVGNMCSL</sequence>
<keyword evidence="2" id="KW-1185">Reference proteome</keyword>
<reference evidence="1" key="2">
    <citation type="submission" date="2021-01" db="EMBL/GenBank/DDBJ databases">
        <authorList>
            <person name="Schikora-Tamarit M.A."/>
        </authorList>
    </citation>
    <scope>NUCLEOTIDE SEQUENCE</scope>
    <source>
        <strain evidence="1">CBS6075</strain>
    </source>
</reference>
<evidence type="ECO:0000313" key="2">
    <source>
        <dbReference type="Proteomes" id="UP000769157"/>
    </source>
</evidence>
<reference evidence="1" key="1">
    <citation type="journal article" date="2021" name="Open Biol.">
        <title>Shared evolutionary footprints suggest mitochondrial oxidative damage underlies multiple complex I losses in fungi.</title>
        <authorList>
            <person name="Schikora-Tamarit M.A."/>
            <person name="Marcet-Houben M."/>
            <person name="Nosek J."/>
            <person name="Gabaldon T."/>
        </authorList>
    </citation>
    <scope>NUCLEOTIDE SEQUENCE</scope>
    <source>
        <strain evidence="1">CBS6075</strain>
    </source>
</reference>
<dbReference type="AlphaFoldDB" id="A0A9P8PF37"/>
<dbReference type="EMBL" id="JAEUBE010000084">
    <property type="protein sequence ID" value="KAH3671108.1"/>
    <property type="molecule type" value="Genomic_DNA"/>
</dbReference>
<comment type="caution">
    <text evidence="1">The sequence shown here is derived from an EMBL/GenBank/DDBJ whole genome shotgun (WGS) entry which is preliminary data.</text>
</comment>